<name>A0ABN9CE52_9NEOB</name>
<keyword evidence="2" id="KW-1185">Reference proteome</keyword>
<sequence>MILTLLTPAPAICTLQTLTCQLSSFSGHSLARASLIFALLLGSSSSLVIGSLCASPELQFWRPITGEEAELLSEPGDVAR</sequence>
<evidence type="ECO:0000313" key="2">
    <source>
        <dbReference type="Proteomes" id="UP001162483"/>
    </source>
</evidence>
<dbReference type="Proteomes" id="UP001162483">
    <property type="component" value="Unassembled WGS sequence"/>
</dbReference>
<organism evidence="1 2">
    <name type="scientific">Staurois parvus</name>
    <dbReference type="NCBI Taxonomy" id="386267"/>
    <lineage>
        <taxon>Eukaryota</taxon>
        <taxon>Metazoa</taxon>
        <taxon>Chordata</taxon>
        <taxon>Craniata</taxon>
        <taxon>Vertebrata</taxon>
        <taxon>Euteleostomi</taxon>
        <taxon>Amphibia</taxon>
        <taxon>Batrachia</taxon>
        <taxon>Anura</taxon>
        <taxon>Neobatrachia</taxon>
        <taxon>Ranoidea</taxon>
        <taxon>Ranidae</taxon>
        <taxon>Staurois</taxon>
    </lineage>
</organism>
<comment type="caution">
    <text evidence="1">The sequence shown here is derived from an EMBL/GenBank/DDBJ whole genome shotgun (WGS) entry which is preliminary data.</text>
</comment>
<proteinExistence type="predicted"/>
<accession>A0ABN9CE52</accession>
<dbReference type="EMBL" id="CATNWA010009667">
    <property type="protein sequence ID" value="CAI9558372.1"/>
    <property type="molecule type" value="Genomic_DNA"/>
</dbReference>
<protein>
    <submittedName>
        <fullName evidence="1">Uncharacterized protein</fullName>
    </submittedName>
</protein>
<evidence type="ECO:0000313" key="1">
    <source>
        <dbReference type="EMBL" id="CAI9558372.1"/>
    </source>
</evidence>
<reference evidence="1" key="1">
    <citation type="submission" date="2023-05" db="EMBL/GenBank/DDBJ databases">
        <authorList>
            <person name="Stuckert A."/>
        </authorList>
    </citation>
    <scope>NUCLEOTIDE SEQUENCE</scope>
</reference>
<gene>
    <name evidence="1" type="ORF">SPARVUS_LOCUS4877154</name>
</gene>